<dbReference type="PANTHER" id="PTHR13200">
    <property type="entry name" value="EEF1A LYSINE METHYLTRANSFERASE 1"/>
    <property type="match status" value="1"/>
</dbReference>
<evidence type="ECO:0000256" key="4">
    <source>
        <dbReference type="ARBA" id="ARBA00022679"/>
    </source>
</evidence>
<dbReference type="InterPro" id="IPR041370">
    <property type="entry name" value="Mlase_EEF1AKMT1/ZCCHC4"/>
</dbReference>
<dbReference type="PANTHER" id="PTHR13200:SF0">
    <property type="entry name" value="EEF1A LYSINE METHYLTRANSFERASE 1"/>
    <property type="match status" value="1"/>
</dbReference>
<keyword evidence="2 5" id="KW-0963">Cytoplasm</keyword>
<dbReference type="EC" id="2.1.1.-" evidence="5"/>
<keyword evidence="4 5" id="KW-0808">Transferase</keyword>
<evidence type="ECO:0000256" key="6">
    <source>
        <dbReference type="SAM" id="MobiDB-lite"/>
    </source>
</evidence>
<dbReference type="EMBL" id="CAXLJM020000046">
    <property type="protein sequence ID" value="CAL8111624.1"/>
    <property type="molecule type" value="Genomic_DNA"/>
</dbReference>
<comment type="similarity">
    <text evidence="5">Belongs to the class I-like SAM-binding methyltransferase superfamily. EFM5 family.</text>
</comment>
<evidence type="ECO:0000256" key="3">
    <source>
        <dbReference type="ARBA" id="ARBA00022603"/>
    </source>
</evidence>
<dbReference type="Proteomes" id="UP001642540">
    <property type="component" value="Unassembled WGS sequence"/>
</dbReference>
<dbReference type="HAMAP" id="MF_03187">
    <property type="entry name" value="Methyltr_EFM5"/>
    <property type="match status" value="1"/>
</dbReference>
<evidence type="ECO:0000256" key="5">
    <source>
        <dbReference type="HAMAP-Rule" id="MF_03187"/>
    </source>
</evidence>
<dbReference type="InterPro" id="IPR019369">
    <property type="entry name" value="Efm5/EEF1AKMT1"/>
</dbReference>
<comment type="caution">
    <text evidence="7">The sequence shown here is derived from an EMBL/GenBank/DDBJ whole genome shotgun (WGS) entry which is preliminary data.</text>
</comment>
<feature type="compositionally biased region" description="Polar residues" evidence="6">
    <location>
        <begin position="1"/>
        <end position="19"/>
    </location>
</feature>
<organism evidence="7 8">
    <name type="scientific">Orchesella dallaii</name>
    <dbReference type="NCBI Taxonomy" id="48710"/>
    <lineage>
        <taxon>Eukaryota</taxon>
        <taxon>Metazoa</taxon>
        <taxon>Ecdysozoa</taxon>
        <taxon>Arthropoda</taxon>
        <taxon>Hexapoda</taxon>
        <taxon>Collembola</taxon>
        <taxon>Entomobryomorpha</taxon>
        <taxon>Entomobryoidea</taxon>
        <taxon>Orchesellidae</taxon>
        <taxon>Orchesellinae</taxon>
        <taxon>Orchesella</taxon>
    </lineage>
</organism>
<proteinExistence type="inferred from homology"/>
<evidence type="ECO:0000256" key="1">
    <source>
        <dbReference type="ARBA" id="ARBA00004496"/>
    </source>
</evidence>
<evidence type="ECO:0000256" key="2">
    <source>
        <dbReference type="ARBA" id="ARBA00022490"/>
    </source>
</evidence>
<protein>
    <recommendedName>
        <fullName evidence="5">Protein-lysine N-methyltransferase ODALV1_LOCUS15208</fullName>
        <ecNumber evidence="5">2.1.1.-</ecNumber>
    </recommendedName>
</protein>
<evidence type="ECO:0000313" key="8">
    <source>
        <dbReference type="Proteomes" id="UP001642540"/>
    </source>
</evidence>
<feature type="region of interest" description="Disordered" evidence="6">
    <location>
        <begin position="1"/>
        <end position="39"/>
    </location>
</feature>
<comment type="subcellular location">
    <subcellularLocation>
        <location evidence="1 5">Cytoplasm</location>
    </subcellularLocation>
</comment>
<sequence length="264" mass="29574">MSKSDSVLSPSDDVNLNLQEDTRKESDEDDDDTPQLTAHTLAALKEFYTEQEKLRELLENATLESQPDSNGAASGIEDHSENAKTELFSNDLNKTFPEDWQLSQFWYDAKTSKVLANEVLRQAGNGKVACVSCPSIFRACENAENVHLFEYDKRFQAFGSLFHFYDYSDPDNIPETCAGAFSVVIADPPFLAEECLEKVAVTIKKLLQENGKIILCTGAVMEPNAKQLLNLKRTTFVPHHKNNLGNEFACFSNYEINLVSVEES</sequence>
<gene>
    <name evidence="7" type="ORF">ODALV1_LOCUS15208</name>
</gene>
<accession>A0ABP1QU56</accession>
<name>A0ABP1QU56_9HEXA</name>
<keyword evidence="3 5" id="KW-0489">Methyltransferase</keyword>
<keyword evidence="8" id="KW-1185">Reference proteome</keyword>
<reference evidence="7 8" key="1">
    <citation type="submission" date="2024-08" db="EMBL/GenBank/DDBJ databases">
        <authorList>
            <person name="Cucini C."/>
            <person name="Frati F."/>
        </authorList>
    </citation>
    <scope>NUCLEOTIDE SEQUENCE [LARGE SCALE GENOMIC DNA]</scope>
</reference>
<dbReference type="SUPFAM" id="SSF53335">
    <property type="entry name" value="S-adenosyl-L-methionine-dependent methyltransferases"/>
    <property type="match status" value="1"/>
</dbReference>
<dbReference type="InterPro" id="IPR029063">
    <property type="entry name" value="SAM-dependent_MTases_sf"/>
</dbReference>
<dbReference type="Pfam" id="PF10237">
    <property type="entry name" value="N6-adenineMlase"/>
    <property type="match status" value="1"/>
</dbReference>
<evidence type="ECO:0000313" key="7">
    <source>
        <dbReference type="EMBL" id="CAL8111624.1"/>
    </source>
</evidence>
<comment type="function">
    <text evidence="5">S-adenosyl-L-methionine-dependent protein-lysine N-methyltransferase that methylates elongation factor 1-alpha.</text>
</comment>